<evidence type="ECO:0000313" key="2">
    <source>
        <dbReference type="EMBL" id="GGW76296.1"/>
    </source>
</evidence>
<dbReference type="Pfam" id="PF11279">
    <property type="entry name" value="DUF3080"/>
    <property type="match status" value="1"/>
</dbReference>
<proteinExistence type="predicted"/>
<dbReference type="EMBL" id="BMXP01000001">
    <property type="protein sequence ID" value="GGW76296.1"/>
    <property type="molecule type" value="Genomic_DNA"/>
</dbReference>
<organism evidence="2 3">
    <name type="scientific">Alteromonas halophila</name>
    <dbReference type="NCBI Taxonomy" id="516698"/>
    <lineage>
        <taxon>Bacteria</taxon>
        <taxon>Pseudomonadati</taxon>
        <taxon>Pseudomonadota</taxon>
        <taxon>Gammaproteobacteria</taxon>
        <taxon>Alteromonadales</taxon>
        <taxon>Alteromonadaceae</taxon>
        <taxon>Alteromonas/Salinimonas group</taxon>
        <taxon>Alteromonas</taxon>
    </lineage>
</organism>
<protein>
    <recommendedName>
        <fullName evidence="4">DUF3080 domain-containing protein</fullName>
    </recommendedName>
</protein>
<keyword evidence="1" id="KW-0732">Signal</keyword>
<sequence>MLLRLRNSLLVLFPALLLTGCFGGSALEDAVEDYHTRLSRVLEAPLPTPDNRPALNYPASASLRQAIPSVNVNLREFYALQNCELGTLVAERNTAVGKTQQPSQRLAYETQLLASIDECITRLRGTDPTLATRLTTIKSVKSQQRQQVWANLIQSGQEMQYALSMPRALLQANGNRDARAGLSALHYLHERRTLSPFTLNELESQLQQTASARLPAKLFQTQRYLKQTLSPLTEALTPLLAAVACPDGRASEQAKILRNVFYLFFIEKIQPVGSRINDYHYQLAPLYKDWTTMPAFHPDFRAYIENYGVSGFAAYQRAVDEHVQLWQEFLGRCNLSPQAPG</sequence>
<feature type="signal peptide" evidence="1">
    <location>
        <begin position="1"/>
        <end position="26"/>
    </location>
</feature>
<evidence type="ECO:0008006" key="4">
    <source>
        <dbReference type="Google" id="ProtNLM"/>
    </source>
</evidence>
<keyword evidence="3" id="KW-1185">Reference proteome</keyword>
<comment type="caution">
    <text evidence="2">The sequence shown here is derived from an EMBL/GenBank/DDBJ whole genome shotgun (WGS) entry which is preliminary data.</text>
</comment>
<dbReference type="Proteomes" id="UP000631300">
    <property type="component" value="Unassembled WGS sequence"/>
</dbReference>
<dbReference type="InterPro" id="IPR021431">
    <property type="entry name" value="DUF3080"/>
</dbReference>
<feature type="chain" id="PRO_5038058337" description="DUF3080 domain-containing protein" evidence="1">
    <location>
        <begin position="27"/>
        <end position="341"/>
    </location>
</feature>
<dbReference type="PROSITE" id="PS51257">
    <property type="entry name" value="PROKAR_LIPOPROTEIN"/>
    <property type="match status" value="1"/>
</dbReference>
<evidence type="ECO:0000313" key="3">
    <source>
        <dbReference type="Proteomes" id="UP000631300"/>
    </source>
</evidence>
<reference evidence="2" key="2">
    <citation type="submission" date="2020-09" db="EMBL/GenBank/DDBJ databases">
        <authorList>
            <person name="Sun Q."/>
            <person name="Kim S."/>
        </authorList>
    </citation>
    <scope>NUCLEOTIDE SEQUENCE</scope>
    <source>
        <strain evidence="2">KCTC 22164</strain>
    </source>
</reference>
<name>A0A918JEE3_9ALTE</name>
<dbReference type="RefSeq" id="WP_189403600.1">
    <property type="nucleotide sequence ID" value="NZ_BMXP01000001.1"/>
</dbReference>
<dbReference type="AlphaFoldDB" id="A0A918JEE3"/>
<evidence type="ECO:0000256" key="1">
    <source>
        <dbReference type="SAM" id="SignalP"/>
    </source>
</evidence>
<reference evidence="2" key="1">
    <citation type="journal article" date="2014" name="Int. J. Syst. Evol. Microbiol.">
        <title>Complete genome sequence of Corynebacterium casei LMG S-19264T (=DSM 44701T), isolated from a smear-ripened cheese.</title>
        <authorList>
            <consortium name="US DOE Joint Genome Institute (JGI-PGF)"/>
            <person name="Walter F."/>
            <person name="Albersmeier A."/>
            <person name="Kalinowski J."/>
            <person name="Ruckert C."/>
        </authorList>
    </citation>
    <scope>NUCLEOTIDE SEQUENCE</scope>
    <source>
        <strain evidence="2">KCTC 22164</strain>
    </source>
</reference>
<accession>A0A918JEE3</accession>
<gene>
    <name evidence="2" type="ORF">GCM10007391_06100</name>
</gene>